<evidence type="ECO:0000313" key="3">
    <source>
        <dbReference type="Proteomes" id="UP000635477"/>
    </source>
</evidence>
<feature type="transmembrane region" description="Helical" evidence="1">
    <location>
        <begin position="20"/>
        <end position="44"/>
    </location>
</feature>
<keyword evidence="3" id="KW-1185">Reference proteome</keyword>
<protein>
    <submittedName>
        <fullName evidence="2">Uncharacterized protein</fullName>
    </submittedName>
</protein>
<proteinExistence type="predicted"/>
<organism evidence="2 3">
    <name type="scientific">Fusarium zealandicum</name>
    <dbReference type="NCBI Taxonomy" id="1053134"/>
    <lineage>
        <taxon>Eukaryota</taxon>
        <taxon>Fungi</taxon>
        <taxon>Dikarya</taxon>
        <taxon>Ascomycota</taxon>
        <taxon>Pezizomycotina</taxon>
        <taxon>Sordariomycetes</taxon>
        <taxon>Hypocreomycetidae</taxon>
        <taxon>Hypocreales</taxon>
        <taxon>Nectriaceae</taxon>
        <taxon>Fusarium</taxon>
        <taxon>Fusarium staphyleae species complex</taxon>
    </lineage>
</organism>
<reference evidence="2" key="2">
    <citation type="submission" date="2020-05" db="EMBL/GenBank/DDBJ databases">
        <authorList>
            <person name="Kim H.-S."/>
            <person name="Proctor R.H."/>
            <person name="Brown D.W."/>
        </authorList>
    </citation>
    <scope>NUCLEOTIDE SEQUENCE</scope>
    <source>
        <strain evidence="2">NRRL 22465</strain>
    </source>
</reference>
<feature type="non-terminal residue" evidence="2">
    <location>
        <position position="45"/>
    </location>
</feature>
<comment type="caution">
    <text evidence="2">The sequence shown here is derived from an EMBL/GenBank/DDBJ whole genome shotgun (WGS) entry which is preliminary data.</text>
</comment>
<accession>A0A8H4XDX0</accession>
<keyword evidence="1" id="KW-1133">Transmembrane helix</keyword>
<dbReference type="EMBL" id="JABEYC010001010">
    <property type="protein sequence ID" value="KAF4970579.1"/>
    <property type="molecule type" value="Genomic_DNA"/>
</dbReference>
<keyword evidence="1" id="KW-0812">Transmembrane</keyword>
<sequence length="45" mass="4821">MDRRNAGFADKVGRGLTTGILFALSKWKLIMVGYAFVAIVGGVYG</sequence>
<evidence type="ECO:0000256" key="1">
    <source>
        <dbReference type="SAM" id="Phobius"/>
    </source>
</evidence>
<gene>
    <name evidence="2" type="ORF">FZEAL_9999</name>
</gene>
<dbReference type="Proteomes" id="UP000635477">
    <property type="component" value="Unassembled WGS sequence"/>
</dbReference>
<dbReference type="OrthoDB" id="408511at2759"/>
<evidence type="ECO:0000313" key="2">
    <source>
        <dbReference type="EMBL" id="KAF4970579.1"/>
    </source>
</evidence>
<keyword evidence="1" id="KW-0472">Membrane</keyword>
<reference evidence="2" key="1">
    <citation type="journal article" date="2020" name="BMC Genomics">
        <title>Correction to: Identification and distribution of gene clusters required for synthesis of sphingolipid metabolism inhibitors in diverse species of the filamentous fungus Fusarium.</title>
        <authorList>
            <person name="Kim H.S."/>
            <person name="Lohmar J.M."/>
            <person name="Busman M."/>
            <person name="Brown D.W."/>
            <person name="Naumann T.A."/>
            <person name="Divon H.H."/>
            <person name="Lysoe E."/>
            <person name="Uhlig S."/>
            <person name="Proctor R.H."/>
        </authorList>
    </citation>
    <scope>NUCLEOTIDE SEQUENCE</scope>
    <source>
        <strain evidence="2">NRRL 22465</strain>
    </source>
</reference>
<name>A0A8H4XDX0_9HYPO</name>
<dbReference type="AlphaFoldDB" id="A0A8H4XDX0"/>